<proteinExistence type="predicted"/>
<dbReference type="InterPro" id="IPR022409">
    <property type="entry name" value="PKD/Chitinase_dom"/>
</dbReference>
<keyword evidence="4" id="KW-0378">Hydrolase</keyword>
<evidence type="ECO:0000256" key="1">
    <source>
        <dbReference type="SAM" id="MobiDB-lite"/>
    </source>
</evidence>
<keyword evidence="2" id="KW-0812">Transmembrane</keyword>
<dbReference type="Pfam" id="PF22352">
    <property type="entry name" value="K319L-like_PKD"/>
    <property type="match status" value="1"/>
</dbReference>
<dbReference type="GeneID" id="44080458"/>
<dbReference type="SUPFAM" id="SSF49478">
    <property type="entry name" value="Cna protein B-type domain"/>
    <property type="match status" value="1"/>
</dbReference>
<dbReference type="GO" id="GO:0030246">
    <property type="term" value="F:carbohydrate binding"/>
    <property type="evidence" value="ECO:0007669"/>
    <property type="project" value="InterPro"/>
</dbReference>
<feature type="region of interest" description="Disordered" evidence="1">
    <location>
        <begin position="160"/>
        <end position="198"/>
    </location>
</feature>
<dbReference type="SUPFAM" id="SSF49452">
    <property type="entry name" value="Starch-binding domain-like"/>
    <property type="match status" value="1"/>
</dbReference>
<accession>A0A6C0ULJ5</accession>
<keyword evidence="4" id="KW-0121">Carboxypeptidase</keyword>
<dbReference type="Gene3D" id="2.60.40.1120">
    <property type="entry name" value="Carboxypeptidase-like, regulatory domain"/>
    <property type="match status" value="1"/>
</dbReference>
<feature type="transmembrane region" description="Helical" evidence="2">
    <location>
        <begin position="634"/>
        <end position="653"/>
    </location>
</feature>
<dbReference type="RefSeq" id="WP_163487022.1">
    <property type="nucleotide sequence ID" value="NZ_CP048739.1"/>
</dbReference>
<reference evidence="4 5" key="1">
    <citation type="submission" date="2020-02" db="EMBL/GenBank/DDBJ databases">
        <title>Whole genome sequence of Halogeometricum borinquense strain wsp4.</title>
        <authorList>
            <person name="Verma D.K."/>
            <person name="Gopal K."/>
            <person name="Prasad E.S."/>
        </authorList>
    </citation>
    <scope>NUCLEOTIDE SEQUENCE [LARGE SCALE GENOMIC DNA]</scope>
    <source>
        <strain evidence="5">wsp4</strain>
    </source>
</reference>
<evidence type="ECO:0000313" key="4">
    <source>
        <dbReference type="EMBL" id="QIB75231.1"/>
    </source>
</evidence>
<dbReference type="Gene3D" id="2.60.40.10">
    <property type="entry name" value="Immunoglobulins"/>
    <property type="match status" value="1"/>
</dbReference>
<dbReference type="InterPro" id="IPR035986">
    <property type="entry name" value="PKD_dom_sf"/>
</dbReference>
<dbReference type="InterPro" id="IPR013783">
    <property type="entry name" value="Ig-like_fold"/>
</dbReference>
<gene>
    <name evidence="4" type="ORF">G3I44_13615</name>
</gene>
<evidence type="ECO:0000256" key="2">
    <source>
        <dbReference type="SAM" id="Phobius"/>
    </source>
</evidence>
<keyword evidence="4" id="KW-0645">Protease</keyword>
<dbReference type="Proteomes" id="UP000465846">
    <property type="component" value="Chromosome"/>
</dbReference>
<dbReference type="Pfam" id="PF13620">
    <property type="entry name" value="CarboxypepD_reg"/>
    <property type="match status" value="2"/>
</dbReference>
<dbReference type="PROSITE" id="PS50093">
    <property type="entry name" value="PKD"/>
    <property type="match status" value="1"/>
</dbReference>
<sequence length="662" mass="69120">MKIGSNKLRSYVSVAVVALVALMVLVNPVAAATTILNYDTGTEFQNNVASTNGTVNYTSTGLELTEGSSVASYTSNTVSMASTDQYNLNYNFGTVNTDSVTISVYDASDDTVVAQKTASASGSGTTSFTTTASNVYVEVTIPSGSSGNTAVVDSVEVVSDPPTGSLSVDVNESDGSAPESYNGSETTVTVADPSSGETVVQKTGTTGGYDFSNLETGDYDVTVSHPDYDTVQKTVTITENSTTSSTFELSRTMGTLEITDVTRASDGTSFSYIEFDIHNASNGDLVVGQSGVSPPYTKQVWTRYDYNAEVTAYDDGWETVTKTYTISGGTTTAKSYTLEKLNSAPTADFQDSDNASTVLSGTTVTLDASASSDPDGDSLSFDWDTDGDGTFDDATGPTIDVSESSAGTYDYTVRVSDGNGATSTATYTLTVNATGTVEVTEVTNDAGETISSYDVEVIKLTSSGDPSDGTVVDTASSVSSYSSDFEVTGNGYTVNVTADGYDESSQTYTLTENTTTSKSFTVSELVTLTFHVENSQGEAVENAQVEIDYTTGGLYASTTTNADGQAVLYGVPQNDWDVSVTHSSYSTVQSSISPATDTTYDVTFGTDSDTEAIVVSDSTNTDSSTGGGFFGSNGGLFSGLSLLLLIAGVYLFYRDDDDDGRY</sequence>
<evidence type="ECO:0000259" key="3">
    <source>
        <dbReference type="PROSITE" id="PS50093"/>
    </source>
</evidence>
<dbReference type="InterPro" id="IPR000601">
    <property type="entry name" value="PKD_dom"/>
</dbReference>
<dbReference type="SUPFAM" id="SSF49299">
    <property type="entry name" value="PKD domain"/>
    <property type="match status" value="1"/>
</dbReference>
<dbReference type="GO" id="GO:0004180">
    <property type="term" value="F:carboxypeptidase activity"/>
    <property type="evidence" value="ECO:0007669"/>
    <property type="project" value="UniProtKB-KW"/>
</dbReference>
<feature type="compositionally biased region" description="Polar residues" evidence="1">
    <location>
        <begin position="164"/>
        <end position="189"/>
    </location>
</feature>
<dbReference type="EMBL" id="CP048739">
    <property type="protein sequence ID" value="QIB75231.1"/>
    <property type="molecule type" value="Genomic_DNA"/>
</dbReference>
<feature type="domain" description="PKD" evidence="3">
    <location>
        <begin position="347"/>
        <end position="438"/>
    </location>
</feature>
<dbReference type="SMART" id="SM00089">
    <property type="entry name" value="PKD"/>
    <property type="match status" value="1"/>
</dbReference>
<evidence type="ECO:0000313" key="5">
    <source>
        <dbReference type="Proteomes" id="UP000465846"/>
    </source>
</evidence>
<keyword evidence="2" id="KW-0472">Membrane</keyword>
<name>A0A6C0ULJ5_9EURY</name>
<dbReference type="AlphaFoldDB" id="A0A6C0ULJ5"/>
<dbReference type="InterPro" id="IPR013784">
    <property type="entry name" value="Carb-bd-like_fold"/>
</dbReference>
<keyword evidence="2" id="KW-1133">Transmembrane helix</keyword>
<organism evidence="4 5">
    <name type="scientific">Halogeometricum borinquense</name>
    <dbReference type="NCBI Taxonomy" id="60847"/>
    <lineage>
        <taxon>Archaea</taxon>
        <taxon>Methanobacteriati</taxon>
        <taxon>Methanobacteriota</taxon>
        <taxon>Stenosarchaea group</taxon>
        <taxon>Halobacteria</taxon>
        <taxon>Halobacteriales</taxon>
        <taxon>Haloferacaceae</taxon>
        <taxon>Halogeometricum</taxon>
    </lineage>
</organism>
<protein>
    <submittedName>
        <fullName evidence="4">Carboxypeptidase regulatory-like domain-containing protein</fullName>
    </submittedName>
</protein>